<dbReference type="PANTHER" id="PTHR33463">
    <property type="entry name" value="NB-ARC DOMAIN-CONTAINING PROTEIN-RELATED"/>
    <property type="match status" value="1"/>
</dbReference>
<evidence type="ECO:0000256" key="4">
    <source>
        <dbReference type="ARBA" id="ARBA00022840"/>
    </source>
</evidence>
<dbReference type="SMART" id="SM00382">
    <property type="entry name" value="AAA"/>
    <property type="match status" value="1"/>
</dbReference>
<proteinExistence type="inferred from homology"/>
<feature type="coiled-coil region" evidence="5">
    <location>
        <begin position="26"/>
        <end position="95"/>
    </location>
</feature>
<keyword evidence="5" id="KW-0175">Coiled coil</keyword>
<reference evidence="7" key="1">
    <citation type="submission" date="2023-10" db="EMBL/GenBank/DDBJ databases">
        <title>Chromosome-level genome of the transformable northern wattle, Acacia crassicarpa.</title>
        <authorList>
            <person name="Massaro I."/>
            <person name="Sinha N.R."/>
            <person name="Poethig S."/>
            <person name="Leichty A.R."/>
        </authorList>
    </citation>
    <scope>NUCLEOTIDE SEQUENCE</scope>
    <source>
        <strain evidence="7">Acra3RX</strain>
        <tissue evidence="7">Leaf</tissue>
    </source>
</reference>
<dbReference type="InterPro" id="IPR003593">
    <property type="entry name" value="AAA+_ATPase"/>
</dbReference>
<evidence type="ECO:0000256" key="3">
    <source>
        <dbReference type="ARBA" id="ARBA00022821"/>
    </source>
</evidence>
<comment type="caution">
    <text evidence="7">The sequence shown here is derived from an EMBL/GenBank/DDBJ whole genome shotgun (WGS) entry which is preliminary data.</text>
</comment>
<evidence type="ECO:0000256" key="1">
    <source>
        <dbReference type="ARBA" id="ARBA00008894"/>
    </source>
</evidence>
<keyword evidence="4" id="KW-0067">ATP-binding</keyword>
<dbReference type="InterPro" id="IPR027417">
    <property type="entry name" value="P-loop_NTPase"/>
</dbReference>
<name>A0AAE1IX74_9FABA</name>
<comment type="similarity">
    <text evidence="1">Belongs to the disease resistance NB-LRR family.</text>
</comment>
<dbReference type="InterPro" id="IPR002182">
    <property type="entry name" value="NB-ARC"/>
</dbReference>
<evidence type="ECO:0000259" key="6">
    <source>
        <dbReference type="SMART" id="SM00382"/>
    </source>
</evidence>
<evidence type="ECO:0000313" key="7">
    <source>
        <dbReference type="EMBL" id="KAK4259572.1"/>
    </source>
</evidence>
<keyword evidence="3" id="KW-0611">Plant defense</keyword>
<evidence type="ECO:0000256" key="5">
    <source>
        <dbReference type="SAM" id="Coils"/>
    </source>
</evidence>
<keyword evidence="2" id="KW-0547">Nucleotide-binding</keyword>
<organism evidence="7 8">
    <name type="scientific">Acacia crassicarpa</name>
    <name type="common">northern wattle</name>
    <dbReference type="NCBI Taxonomy" id="499986"/>
    <lineage>
        <taxon>Eukaryota</taxon>
        <taxon>Viridiplantae</taxon>
        <taxon>Streptophyta</taxon>
        <taxon>Embryophyta</taxon>
        <taxon>Tracheophyta</taxon>
        <taxon>Spermatophyta</taxon>
        <taxon>Magnoliopsida</taxon>
        <taxon>eudicotyledons</taxon>
        <taxon>Gunneridae</taxon>
        <taxon>Pentapetalae</taxon>
        <taxon>rosids</taxon>
        <taxon>fabids</taxon>
        <taxon>Fabales</taxon>
        <taxon>Fabaceae</taxon>
        <taxon>Caesalpinioideae</taxon>
        <taxon>mimosoid clade</taxon>
        <taxon>Acacieae</taxon>
        <taxon>Acacia</taxon>
    </lineage>
</organism>
<protein>
    <recommendedName>
        <fullName evidence="6">AAA+ ATPase domain-containing protein</fullName>
    </recommendedName>
</protein>
<evidence type="ECO:0000313" key="8">
    <source>
        <dbReference type="Proteomes" id="UP001293593"/>
    </source>
</evidence>
<dbReference type="Gene3D" id="3.80.10.10">
    <property type="entry name" value="Ribonuclease Inhibitor"/>
    <property type="match status" value="4"/>
</dbReference>
<dbReference type="InterPro" id="IPR032675">
    <property type="entry name" value="LRR_dom_sf"/>
</dbReference>
<dbReference type="EMBL" id="JAWXYG010000011">
    <property type="protein sequence ID" value="KAK4259572.1"/>
    <property type="molecule type" value="Genomic_DNA"/>
</dbReference>
<dbReference type="InterPro" id="IPR050905">
    <property type="entry name" value="Plant_NBS-LRR"/>
</dbReference>
<dbReference type="InterPro" id="IPR042197">
    <property type="entry name" value="Apaf_helical"/>
</dbReference>
<dbReference type="SUPFAM" id="SSF52047">
    <property type="entry name" value="RNI-like"/>
    <property type="match status" value="1"/>
</dbReference>
<sequence>MDLICGLVGKFCDLVIDLTWEQLCYLIYYHRNIDQLNRQLKELTLKRISLQHRIDEAKNNVEQIEGEVLHWLGEVDELSKQVQKFHEEESQAKIKCNIISCPNPWLCYKLSKRAKAMTEEVVKISARRNFDRISYPIPLPPMVEVTNREGNERVDSRVPIMNQILEELKNPGVNMIGLCGLGGVGKTTIAKEVAKNQKIFEKVIMATVSQELNIEKIQGEIAEKLSMQLTENNNDVRAFRLFERLKQEKNMLLILDDLWEELDLGKVGIPFVSVENEGCKILLTSRNKTLLLDIMKCQKIVEVGALLEDEALELFKKIAKLSTESSSPELTSIATDIVRKCGGLPLAIATAAKALSSKDINEWQDALARLNNPFRRNITLTRDVDTILKWSYDRLRSSENKQIFLLASMLSHDPSVEDLLMYSVGLDILHGIKNMEDARVGVFVIVSKLKSLNLFLDSIDSHHFTIHDVFRDIALSIATSEESNAVIERYRRLNEWPDDPEGCKGICLQECDICDLPEELNGPILEFFLLHSKKTDLTIPNVFFKSSKNLKVLAITKVNFSSLPSLSFLQRLKALCLHSCLLEDITEIRSLRKLKILSLAYSEIQQLPVEMAELTSLQMLNLSHCYKLKVIPQKLLSSLKNLEVLHMEGSFNQWKVEGSSKADENTGLDELMDLPISSLEIHIPNLSMLPETLFLKMNLRRYRIFIGERWRWWQSNYGASKILKLELESSIDLTAGLRNLSKGVEDLHLYGSNGQENVLYNLDASGFPCLRHLRIESNDDIKCIVLNSAHHEDAFRILESLELKNLKALENLCEGPNDIVFCQLHTLKMENLPALSGDISIKDRTTKNASHKIFKSLFNKVLLPKLEILKLSNLNSLMSLIWDDQFLHNSFNNLKTLRVEKCGFVKLVPLHVLKSLNNLEEVVVKSCDMLEIVFDFEDFNDYYKEMDSSSVVVPLKELTLENLPKLKNVWSNNWQGNVSFPSLRSVYVNDCVSLTSIFPASIAKGMLCDLEELKIYQCGVDVIVAEGQVSESVPVTFRFSNLTSLVLFGLPNLRNFYPQKHTVEWSQLSQLSIQCCDELEIFDKKEVSSLSEIYEEENMLDSKYPLLPHDKVIRNLERLTLQGKQVEKIGSGQFLMYYFPKLKQLHLSLEKKPCDSYWQRSPNLGELKLSGNFEKFIENNNVAALCFPKLTLNNISNMRSLSPSLVSSPNLTHLIVKFCREWTTLITSSIARSLVHLTHLSVSSCCQIEEIITKQEGEDDEDREIFFNKMKFLEFVHLERLRRFCCHNYTFRFPLLEHVTIRECPRLTIFCPGAIHAPQLQSVQVDEYKPPTQIWMTDLNNTIQHLFTFKVVLSNTRSMMINAKNITRIVDVFLNVSRLYVESFTDEGVTFPYRSLEKFPNLDWLEVEHCSFEEIFPSQDQIIDFIGKISPLYTLVISYMDKLKSIWKDDSQLPPIHQNLTSLSIKSCCSLVKLAPSSASFQGLYALNVSKCHQLIHLVTTSTAKSLVSLESLEINDCKSMEEIVRNDTNEDVQAGITFNQLRKIKLIDMPSLKMFSPQSHTFEFPKLEEIEISGCPQMKKFCPGVLKTPNLSKVIIEEHGMELKDEEDLNKTMEGLRSAKDSINI</sequence>
<dbReference type="GO" id="GO:0043531">
    <property type="term" value="F:ADP binding"/>
    <property type="evidence" value="ECO:0007669"/>
    <property type="project" value="InterPro"/>
</dbReference>
<dbReference type="GO" id="GO:0005524">
    <property type="term" value="F:ATP binding"/>
    <property type="evidence" value="ECO:0007669"/>
    <property type="project" value="UniProtKB-KW"/>
</dbReference>
<dbReference type="SUPFAM" id="SSF52540">
    <property type="entry name" value="P-loop containing nucleoside triphosphate hydrolases"/>
    <property type="match status" value="1"/>
</dbReference>
<dbReference type="InterPro" id="IPR057135">
    <property type="entry name" value="At4g27190-like_LRR"/>
</dbReference>
<dbReference type="Gene3D" id="1.10.8.430">
    <property type="entry name" value="Helical domain of apoptotic protease-activating factors"/>
    <property type="match status" value="1"/>
</dbReference>
<dbReference type="GO" id="GO:0006952">
    <property type="term" value="P:defense response"/>
    <property type="evidence" value="ECO:0007669"/>
    <property type="project" value="UniProtKB-KW"/>
</dbReference>
<dbReference type="Proteomes" id="UP001293593">
    <property type="component" value="Unassembled WGS sequence"/>
</dbReference>
<dbReference type="Pfam" id="PF00931">
    <property type="entry name" value="NB-ARC"/>
    <property type="match status" value="1"/>
</dbReference>
<dbReference type="Pfam" id="PF23247">
    <property type="entry name" value="LRR_RPS2"/>
    <property type="match status" value="3"/>
</dbReference>
<dbReference type="FunFam" id="3.40.50.300:FF:001091">
    <property type="entry name" value="Probable disease resistance protein At1g61300"/>
    <property type="match status" value="1"/>
</dbReference>
<dbReference type="SUPFAM" id="SSF52058">
    <property type="entry name" value="L domain-like"/>
    <property type="match status" value="2"/>
</dbReference>
<accession>A0AAE1IX74</accession>
<feature type="domain" description="AAA+ ATPase" evidence="6">
    <location>
        <begin position="172"/>
        <end position="306"/>
    </location>
</feature>
<keyword evidence="8" id="KW-1185">Reference proteome</keyword>
<dbReference type="PANTHER" id="PTHR33463:SF198">
    <property type="entry name" value="RPP4C3"/>
    <property type="match status" value="1"/>
</dbReference>
<dbReference type="Gene3D" id="3.40.50.300">
    <property type="entry name" value="P-loop containing nucleotide triphosphate hydrolases"/>
    <property type="match status" value="1"/>
</dbReference>
<evidence type="ECO:0000256" key="2">
    <source>
        <dbReference type="ARBA" id="ARBA00022741"/>
    </source>
</evidence>
<dbReference type="PRINTS" id="PR00364">
    <property type="entry name" value="DISEASERSIST"/>
</dbReference>
<gene>
    <name evidence="7" type="ORF">QN277_005889</name>
</gene>